<dbReference type="SUPFAM" id="SSF57701">
    <property type="entry name" value="Zn2/Cys6 DNA-binding domain"/>
    <property type="match status" value="1"/>
</dbReference>
<dbReference type="CDD" id="cd00067">
    <property type="entry name" value="GAL4"/>
    <property type="match status" value="1"/>
</dbReference>
<gene>
    <name evidence="8" type="ORF">CSOJ01_15409</name>
</gene>
<dbReference type="GO" id="GO:0006351">
    <property type="term" value="P:DNA-templated transcription"/>
    <property type="evidence" value="ECO:0007669"/>
    <property type="project" value="InterPro"/>
</dbReference>
<comment type="caution">
    <text evidence="8">The sequence shown here is derived from an EMBL/GenBank/DDBJ whole genome shotgun (WGS) entry which is preliminary data.</text>
</comment>
<evidence type="ECO:0000313" key="9">
    <source>
        <dbReference type="Proteomes" id="UP000652219"/>
    </source>
</evidence>
<keyword evidence="3" id="KW-0238">DNA-binding</keyword>
<feature type="domain" description="Zn(2)-C6 fungal-type" evidence="7">
    <location>
        <begin position="17"/>
        <end position="49"/>
    </location>
</feature>
<reference evidence="8 9" key="1">
    <citation type="journal article" date="2020" name="Phytopathology">
        <title>Genome Sequence Resources of Colletotrichum truncatum, C. plurivorum, C. musicola, and C. sojae: Four Species Pathogenic to Soybean (Glycine max).</title>
        <authorList>
            <person name="Rogerio F."/>
            <person name="Boufleur T.R."/>
            <person name="Ciampi-Guillardi M."/>
            <person name="Sukno S.A."/>
            <person name="Thon M.R."/>
            <person name="Massola Junior N.S."/>
            <person name="Baroncelli R."/>
        </authorList>
    </citation>
    <scope>NUCLEOTIDE SEQUENCE [LARGE SCALE GENOMIC DNA]</scope>
    <source>
        <strain evidence="8 9">LFN0009</strain>
    </source>
</reference>
<evidence type="ECO:0000256" key="2">
    <source>
        <dbReference type="ARBA" id="ARBA00023015"/>
    </source>
</evidence>
<dbReference type="SMART" id="SM00066">
    <property type="entry name" value="GAL4"/>
    <property type="match status" value="1"/>
</dbReference>
<dbReference type="InterPro" id="IPR001138">
    <property type="entry name" value="Zn2Cys6_DnaBD"/>
</dbReference>
<evidence type="ECO:0000259" key="7">
    <source>
        <dbReference type="PROSITE" id="PS50048"/>
    </source>
</evidence>
<dbReference type="GO" id="GO:0005634">
    <property type="term" value="C:nucleus"/>
    <property type="evidence" value="ECO:0007669"/>
    <property type="project" value="TreeGrafter"/>
</dbReference>
<organism evidence="8 9">
    <name type="scientific">Colletotrichum sojae</name>
    <dbReference type="NCBI Taxonomy" id="2175907"/>
    <lineage>
        <taxon>Eukaryota</taxon>
        <taxon>Fungi</taxon>
        <taxon>Dikarya</taxon>
        <taxon>Ascomycota</taxon>
        <taxon>Pezizomycotina</taxon>
        <taxon>Sordariomycetes</taxon>
        <taxon>Hypocreomycetidae</taxon>
        <taxon>Glomerellales</taxon>
        <taxon>Glomerellaceae</taxon>
        <taxon>Colletotrichum</taxon>
        <taxon>Colletotrichum orchidearum species complex</taxon>
    </lineage>
</organism>
<dbReference type="EMBL" id="WIGN01000640">
    <property type="protein sequence ID" value="KAF6786569.1"/>
    <property type="molecule type" value="Genomic_DNA"/>
</dbReference>
<dbReference type="PANTHER" id="PTHR47424:SF3">
    <property type="entry name" value="REGULATORY PROTEIN GAL4"/>
    <property type="match status" value="1"/>
</dbReference>
<dbReference type="GO" id="GO:0000978">
    <property type="term" value="F:RNA polymerase II cis-regulatory region sequence-specific DNA binding"/>
    <property type="evidence" value="ECO:0007669"/>
    <property type="project" value="TreeGrafter"/>
</dbReference>
<dbReference type="CDD" id="cd12148">
    <property type="entry name" value="fungal_TF_MHR"/>
    <property type="match status" value="1"/>
</dbReference>
<dbReference type="InterPro" id="IPR051127">
    <property type="entry name" value="Fungal_SecMet_Regulators"/>
</dbReference>
<evidence type="ECO:0000256" key="6">
    <source>
        <dbReference type="SAM" id="MobiDB-lite"/>
    </source>
</evidence>
<evidence type="ECO:0000256" key="5">
    <source>
        <dbReference type="ARBA" id="ARBA00023242"/>
    </source>
</evidence>
<dbReference type="Proteomes" id="UP000652219">
    <property type="component" value="Unassembled WGS sequence"/>
</dbReference>
<dbReference type="PROSITE" id="PS50048">
    <property type="entry name" value="ZN2_CY6_FUNGAL_2"/>
    <property type="match status" value="1"/>
</dbReference>
<protein>
    <submittedName>
        <fullName evidence="8">Transcriptional regulatory protein</fullName>
    </submittedName>
</protein>
<keyword evidence="4" id="KW-0804">Transcription</keyword>
<accession>A0A8H6INJ5</accession>
<dbReference type="GO" id="GO:0000435">
    <property type="term" value="P:positive regulation of transcription from RNA polymerase II promoter by galactose"/>
    <property type="evidence" value="ECO:0007669"/>
    <property type="project" value="TreeGrafter"/>
</dbReference>
<evidence type="ECO:0000256" key="4">
    <source>
        <dbReference type="ARBA" id="ARBA00023163"/>
    </source>
</evidence>
<keyword evidence="1" id="KW-0479">Metal-binding</keyword>
<dbReference type="Gene3D" id="4.10.240.10">
    <property type="entry name" value="Zn(2)-C6 fungal-type DNA-binding domain"/>
    <property type="match status" value="1"/>
</dbReference>
<feature type="compositionally biased region" description="Polar residues" evidence="6">
    <location>
        <begin position="125"/>
        <end position="140"/>
    </location>
</feature>
<evidence type="ECO:0000313" key="8">
    <source>
        <dbReference type="EMBL" id="KAF6786569.1"/>
    </source>
</evidence>
<dbReference type="Pfam" id="PF04082">
    <property type="entry name" value="Fungal_trans"/>
    <property type="match status" value="1"/>
</dbReference>
<evidence type="ECO:0000256" key="3">
    <source>
        <dbReference type="ARBA" id="ARBA00023125"/>
    </source>
</evidence>
<proteinExistence type="predicted"/>
<dbReference type="SMART" id="SM00906">
    <property type="entry name" value="Fungal_trans"/>
    <property type="match status" value="1"/>
</dbReference>
<dbReference type="AlphaFoldDB" id="A0A8H6INJ5"/>
<keyword evidence="9" id="KW-1185">Reference proteome</keyword>
<evidence type="ECO:0000256" key="1">
    <source>
        <dbReference type="ARBA" id="ARBA00022723"/>
    </source>
</evidence>
<feature type="compositionally biased region" description="Polar residues" evidence="6">
    <location>
        <begin position="50"/>
        <end position="61"/>
    </location>
</feature>
<dbReference type="PANTHER" id="PTHR47424">
    <property type="entry name" value="REGULATORY PROTEIN GAL4"/>
    <property type="match status" value="1"/>
</dbReference>
<sequence>MSSVQVPPRKRRKAQLACNPCRARKSGCDGARPVCSACRSKGLQQQCAYQESVLRTSSRPTLSELHQRLQRLESSPAPPGLPPAGVSPLPGPTASGPVPELPVGTGIGAGLGIPSPPGADRGPAKTSSAHGANHHQTTTSSHDDETVYGPSSNISFLRQVTQAADPRNSSHSPGDDQDKATDSTPTVLGFSAAQPRSPDPPPEPLMLPERWLADDLLASFWEFVHPVFPILHRPSFAASYEALWQPGHSRGRHDFKDVVFHSTLSIVLALGAQRTVEQVSMADKFYRQSIRLVSVDALDHSSLQVVQLLLLRGVYLHYTSYADRCWNTVGVALRVAQGLGLHREGNGVASQLRREMRRRVWHCCLTLDRLTATTFGRPVLMSRANSVPVPAAIDDEYLSETVEGEQPLCRPSYLVFFVHSLELFDILGDVLAKFYEDADDHNAGDVSQSLSDVLRLSSRLEDISDSFPSYLREEATLTRYDEDLAACLQMQANILKSRVLWIRLLLLRPLLLAEARRDRRSRNDRRLSGSSFTLRESLGRAANALCVDTAHDVLQEMYEKLGSVRQNSAWHVLLFTFAAASTLVVATLCPGLQVSFDTEPARTSWDRALWIFDFHKKHVASAARGIEVLERFRASVVAVSGQDVRLGKTGIHREKFCEARLTKANRIFCEERNQETRAEGGETLLPFNSLPASNQTPMAQDLNDFLNSDLLNESWFNMQGIDFGSWSVF</sequence>
<feature type="region of interest" description="Disordered" evidence="6">
    <location>
        <begin position="50"/>
        <end position="206"/>
    </location>
</feature>
<dbReference type="Pfam" id="PF00172">
    <property type="entry name" value="Zn_clus"/>
    <property type="match status" value="1"/>
</dbReference>
<dbReference type="GO" id="GO:0008270">
    <property type="term" value="F:zinc ion binding"/>
    <property type="evidence" value="ECO:0007669"/>
    <property type="project" value="InterPro"/>
</dbReference>
<keyword evidence="2" id="KW-0805">Transcription regulation</keyword>
<dbReference type="GO" id="GO:0000981">
    <property type="term" value="F:DNA-binding transcription factor activity, RNA polymerase II-specific"/>
    <property type="evidence" value="ECO:0007669"/>
    <property type="project" value="InterPro"/>
</dbReference>
<name>A0A8H6INJ5_9PEZI</name>
<dbReference type="PROSITE" id="PS00463">
    <property type="entry name" value="ZN2_CY6_FUNGAL_1"/>
    <property type="match status" value="1"/>
</dbReference>
<dbReference type="InterPro" id="IPR036864">
    <property type="entry name" value="Zn2-C6_fun-type_DNA-bd_sf"/>
</dbReference>
<dbReference type="InterPro" id="IPR007219">
    <property type="entry name" value="XnlR_reg_dom"/>
</dbReference>
<keyword evidence="5" id="KW-0539">Nucleus</keyword>
<feature type="compositionally biased region" description="Polar residues" evidence="6">
    <location>
        <begin position="149"/>
        <end position="172"/>
    </location>
</feature>